<sequence>MDHKHLRFVDNEPFQFQTYPDRDTSRVNRYVSETGLTFWFDAVTECVVTSDPGLFLQVIFRADLGNIQRLLILNIAGRKIQISAEQLTEHSGVPGIHSKFHWIIEDIGRPLVYYTGWDDARQGIKRPHDQRHQRLTNSDGFETAAQQEVALAFVLAALGRYGNVFSGSPAYGLDIPANVDLSDELKERISAGKLISV</sequence>
<dbReference type="KEGG" id="taw:EI545_07335"/>
<proteinExistence type="predicted"/>
<protein>
    <submittedName>
        <fullName evidence="1">Uncharacterized protein</fullName>
    </submittedName>
</protein>
<evidence type="ECO:0000313" key="2">
    <source>
        <dbReference type="Proteomes" id="UP000282002"/>
    </source>
</evidence>
<reference evidence="1 2" key="1">
    <citation type="submission" date="2018-12" db="EMBL/GenBank/DDBJ databases">
        <title>Complete genome sequencing of Tabrizicola sp. K13M18.</title>
        <authorList>
            <person name="Bae J.-W."/>
        </authorList>
    </citation>
    <scope>NUCLEOTIDE SEQUENCE [LARGE SCALE GENOMIC DNA]</scope>
    <source>
        <strain evidence="1 2">K13M18</strain>
    </source>
</reference>
<name>A0A3S8U4X2_9RHOB</name>
<dbReference type="AlphaFoldDB" id="A0A3S8U4X2"/>
<organism evidence="1 2">
    <name type="scientific">Tabrizicola piscis</name>
    <dbReference type="NCBI Taxonomy" id="2494374"/>
    <lineage>
        <taxon>Bacteria</taxon>
        <taxon>Pseudomonadati</taxon>
        <taxon>Pseudomonadota</taxon>
        <taxon>Alphaproteobacteria</taxon>
        <taxon>Rhodobacterales</taxon>
        <taxon>Paracoccaceae</taxon>
        <taxon>Tabrizicola</taxon>
    </lineage>
</organism>
<dbReference type="RefSeq" id="WP_125324865.1">
    <property type="nucleotide sequence ID" value="NZ_CP034328.1"/>
</dbReference>
<dbReference type="Proteomes" id="UP000282002">
    <property type="component" value="Chromosome"/>
</dbReference>
<evidence type="ECO:0000313" key="1">
    <source>
        <dbReference type="EMBL" id="AZL58664.1"/>
    </source>
</evidence>
<dbReference type="OrthoDB" id="9889257at2"/>
<dbReference type="EMBL" id="CP034328">
    <property type="protein sequence ID" value="AZL58664.1"/>
    <property type="molecule type" value="Genomic_DNA"/>
</dbReference>
<keyword evidence="2" id="KW-1185">Reference proteome</keyword>
<gene>
    <name evidence="1" type="ORF">EI545_07335</name>
</gene>
<accession>A0A3S8U4X2</accession>